<feature type="compositionally biased region" description="Basic and acidic residues" evidence="1">
    <location>
        <begin position="98"/>
        <end position="117"/>
    </location>
</feature>
<keyword evidence="3" id="KW-1185">Reference proteome</keyword>
<dbReference type="OrthoDB" id="1655036at2759"/>
<protein>
    <submittedName>
        <fullName evidence="2">Uncharacterized protein</fullName>
    </submittedName>
</protein>
<gene>
    <name evidence="2" type="ORF">Bca52824_018708</name>
</gene>
<comment type="caution">
    <text evidence="2">The sequence shown here is derived from an EMBL/GenBank/DDBJ whole genome shotgun (WGS) entry which is preliminary data.</text>
</comment>
<dbReference type="Proteomes" id="UP000886595">
    <property type="component" value="Unassembled WGS sequence"/>
</dbReference>
<feature type="region of interest" description="Disordered" evidence="1">
    <location>
        <begin position="93"/>
        <end position="117"/>
    </location>
</feature>
<accession>A0A8X7VQ80</accession>
<evidence type="ECO:0000313" key="2">
    <source>
        <dbReference type="EMBL" id="KAG2315586.1"/>
    </source>
</evidence>
<evidence type="ECO:0000313" key="3">
    <source>
        <dbReference type="Proteomes" id="UP000886595"/>
    </source>
</evidence>
<name>A0A8X7VQ80_BRACI</name>
<reference evidence="2 3" key="1">
    <citation type="submission" date="2020-02" db="EMBL/GenBank/DDBJ databases">
        <authorList>
            <person name="Ma Q."/>
            <person name="Huang Y."/>
            <person name="Song X."/>
            <person name="Pei D."/>
        </authorList>
    </citation>
    <scope>NUCLEOTIDE SEQUENCE [LARGE SCALE GENOMIC DNA]</scope>
    <source>
        <strain evidence="2">Sxm20200214</strain>
        <tissue evidence="2">Leaf</tissue>
    </source>
</reference>
<dbReference type="EMBL" id="JAAMPC010000004">
    <property type="protein sequence ID" value="KAG2315586.1"/>
    <property type="molecule type" value="Genomic_DNA"/>
</dbReference>
<sequence length="117" mass="13310">MLKGEQSKRRDVNGRCDGLLWYKDSGNHVAGDFSMSVIQANNLLEDHIKLESGPVSLFDSCPQATFVWCIYMMVMEVQKLHVLTRETLGKRMSAGNCEEAHKKSSKRGSKEERDEIF</sequence>
<evidence type="ECO:0000256" key="1">
    <source>
        <dbReference type="SAM" id="MobiDB-lite"/>
    </source>
</evidence>
<proteinExistence type="predicted"/>
<dbReference type="AlphaFoldDB" id="A0A8X7VQ80"/>
<organism evidence="2 3">
    <name type="scientific">Brassica carinata</name>
    <name type="common">Ethiopian mustard</name>
    <name type="synonym">Abyssinian cabbage</name>
    <dbReference type="NCBI Taxonomy" id="52824"/>
    <lineage>
        <taxon>Eukaryota</taxon>
        <taxon>Viridiplantae</taxon>
        <taxon>Streptophyta</taxon>
        <taxon>Embryophyta</taxon>
        <taxon>Tracheophyta</taxon>
        <taxon>Spermatophyta</taxon>
        <taxon>Magnoliopsida</taxon>
        <taxon>eudicotyledons</taxon>
        <taxon>Gunneridae</taxon>
        <taxon>Pentapetalae</taxon>
        <taxon>rosids</taxon>
        <taxon>malvids</taxon>
        <taxon>Brassicales</taxon>
        <taxon>Brassicaceae</taxon>
        <taxon>Brassiceae</taxon>
        <taxon>Brassica</taxon>
    </lineage>
</organism>